<protein>
    <submittedName>
        <fullName evidence="1">RING/U-box superfamily protein</fullName>
    </submittedName>
</protein>
<dbReference type="OrthoDB" id="913683at2759"/>
<dbReference type="Proteomes" id="UP000325081">
    <property type="component" value="Unassembled WGS sequence"/>
</dbReference>
<evidence type="ECO:0000313" key="1">
    <source>
        <dbReference type="EMBL" id="GER32581.1"/>
    </source>
</evidence>
<gene>
    <name evidence="1" type="ORF">STAS_08652</name>
</gene>
<accession>A0A5A7PIW6</accession>
<keyword evidence="2" id="KW-1185">Reference proteome</keyword>
<evidence type="ECO:0000313" key="2">
    <source>
        <dbReference type="Proteomes" id="UP000325081"/>
    </source>
</evidence>
<comment type="caution">
    <text evidence="1">The sequence shown here is derived from an EMBL/GenBank/DDBJ whole genome shotgun (WGS) entry which is preliminary data.</text>
</comment>
<proteinExistence type="predicted"/>
<name>A0A5A7PIW6_STRAF</name>
<dbReference type="AlphaFoldDB" id="A0A5A7PIW6"/>
<sequence>MDANDVVIGKDWMWMNEEECGRHLSFLWQLLRACSTVGHIFLRQFNDVCFVFFEDLCLNLIPTISQLRAGLVFEHEAEKKRNAVFDSLSNMHFLSKEDKMIVTMRLCKNQQELSMFFSLSMEDKAIMGMDNMDVDGDGPSFLQGCSASYAPYHGETCATSSATDCTATSNAFTAGTTKLTTVASIL</sequence>
<dbReference type="EMBL" id="BKCP01004616">
    <property type="protein sequence ID" value="GER32581.1"/>
    <property type="molecule type" value="Genomic_DNA"/>
</dbReference>
<reference evidence="2" key="1">
    <citation type="journal article" date="2019" name="Curr. Biol.">
        <title>Genome Sequence of Striga asiatica Provides Insight into the Evolution of Plant Parasitism.</title>
        <authorList>
            <person name="Yoshida S."/>
            <person name="Kim S."/>
            <person name="Wafula E.K."/>
            <person name="Tanskanen J."/>
            <person name="Kim Y.M."/>
            <person name="Honaas L."/>
            <person name="Yang Z."/>
            <person name="Spallek T."/>
            <person name="Conn C.E."/>
            <person name="Ichihashi Y."/>
            <person name="Cheong K."/>
            <person name="Cui S."/>
            <person name="Der J.P."/>
            <person name="Gundlach H."/>
            <person name="Jiao Y."/>
            <person name="Hori C."/>
            <person name="Ishida J.K."/>
            <person name="Kasahara H."/>
            <person name="Kiba T."/>
            <person name="Kim M.S."/>
            <person name="Koo N."/>
            <person name="Laohavisit A."/>
            <person name="Lee Y.H."/>
            <person name="Lumba S."/>
            <person name="McCourt P."/>
            <person name="Mortimer J.C."/>
            <person name="Mutuku J.M."/>
            <person name="Nomura T."/>
            <person name="Sasaki-Sekimoto Y."/>
            <person name="Seto Y."/>
            <person name="Wang Y."/>
            <person name="Wakatake T."/>
            <person name="Sakakibara H."/>
            <person name="Demura T."/>
            <person name="Yamaguchi S."/>
            <person name="Yoneyama K."/>
            <person name="Manabe R.I."/>
            <person name="Nelson D.C."/>
            <person name="Schulman A.H."/>
            <person name="Timko M.P."/>
            <person name="dePamphilis C.W."/>
            <person name="Choi D."/>
            <person name="Shirasu K."/>
        </authorList>
    </citation>
    <scope>NUCLEOTIDE SEQUENCE [LARGE SCALE GENOMIC DNA]</scope>
    <source>
        <strain evidence="2">cv. UVA1</strain>
    </source>
</reference>
<organism evidence="1 2">
    <name type="scientific">Striga asiatica</name>
    <name type="common">Asiatic witchweed</name>
    <name type="synonym">Buchnera asiatica</name>
    <dbReference type="NCBI Taxonomy" id="4170"/>
    <lineage>
        <taxon>Eukaryota</taxon>
        <taxon>Viridiplantae</taxon>
        <taxon>Streptophyta</taxon>
        <taxon>Embryophyta</taxon>
        <taxon>Tracheophyta</taxon>
        <taxon>Spermatophyta</taxon>
        <taxon>Magnoliopsida</taxon>
        <taxon>eudicotyledons</taxon>
        <taxon>Gunneridae</taxon>
        <taxon>Pentapetalae</taxon>
        <taxon>asterids</taxon>
        <taxon>lamiids</taxon>
        <taxon>Lamiales</taxon>
        <taxon>Orobanchaceae</taxon>
        <taxon>Buchnereae</taxon>
        <taxon>Striga</taxon>
    </lineage>
</organism>